<feature type="compositionally biased region" description="Low complexity" evidence="5">
    <location>
        <begin position="443"/>
        <end position="457"/>
    </location>
</feature>
<dbReference type="Pfam" id="PF03797">
    <property type="entry name" value="Autotransporter"/>
    <property type="match status" value="1"/>
</dbReference>
<dbReference type="InterPro" id="IPR051171">
    <property type="entry name" value="CaCA"/>
</dbReference>
<organism evidence="7 8">
    <name type="scientific">Pseudoteredinibacter isoporae</name>
    <dbReference type="NCBI Taxonomy" id="570281"/>
    <lineage>
        <taxon>Bacteria</taxon>
        <taxon>Pseudomonadati</taxon>
        <taxon>Pseudomonadota</taxon>
        <taxon>Gammaproteobacteria</taxon>
        <taxon>Cellvibrionales</taxon>
        <taxon>Cellvibrionaceae</taxon>
        <taxon>Pseudoteredinibacter</taxon>
    </lineage>
</organism>
<proteinExistence type="predicted"/>
<dbReference type="SMART" id="SM00237">
    <property type="entry name" value="Calx_beta"/>
    <property type="match status" value="2"/>
</dbReference>
<dbReference type="AlphaFoldDB" id="A0A7X0JYC1"/>
<dbReference type="Pfam" id="PF03160">
    <property type="entry name" value="Calx-beta"/>
    <property type="match status" value="3"/>
</dbReference>
<dbReference type="InterPro" id="IPR038081">
    <property type="entry name" value="CalX-like_sf"/>
</dbReference>
<dbReference type="SUPFAM" id="SSF103515">
    <property type="entry name" value="Autotransporter"/>
    <property type="match status" value="1"/>
</dbReference>
<dbReference type="RefSeq" id="WP_167202811.1">
    <property type="nucleotide sequence ID" value="NZ_JAAONY010000005.1"/>
</dbReference>
<keyword evidence="1" id="KW-0732">Signal</keyword>
<keyword evidence="8" id="KW-1185">Reference proteome</keyword>
<evidence type="ECO:0000313" key="8">
    <source>
        <dbReference type="Proteomes" id="UP000528457"/>
    </source>
</evidence>
<dbReference type="InterPro" id="IPR005546">
    <property type="entry name" value="Autotransporte_beta"/>
</dbReference>
<evidence type="ECO:0000256" key="2">
    <source>
        <dbReference type="ARBA" id="ARBA00022737"/>
    </source>
</evidence>
<dbReference type="InterPro" id="IPR036709">
    <property type="entry name" value="Autotransporte_beta_dom_sf"/>
</dbReference>
<keyword evidence="4" id="KW-0813">Transport</keyword>
<reference evidence="7 8" key="1">
    <citation type="submission" date="2020-08" db="EMBL/GenBank/DDBJ databases">
        <title>Genomic Encyclopedia of Type Strains, Phase IV (KMG-IV): sequencing the most valuable type-strain genomes for metagenomic binning, comparative biology and taxonomic classification.</title>
        <authorList>
            <person name="Goeker M."/>
        </authorList>
    </citation>
    <scope>NUCLEOTIDE SEQUENCE [LARGE SCALE GENOMIC DNA]</scope>
    <source>
        <strain evidence="7 8">DSM 22368</strain>
    </source>
</reference>
<accession>A0A7X0JYC1</accession>
<dbReference type="GO" id="GO:0016020">
    <property type="term" value="C:membrane"/>
    <property type="evidence" value="ECO:0007669"/>
    <property type="project" value="InterPro"/>
</dbReference>
<evidence type="ECO:0000313" key="7">
    <source>
        <dbReference type="EMBL" id="MBB6523810.1"/>
    </source>
</evidence>
<protein>
    <submittedName>
        <fullName evidence="7">Uncharacterized protein YhjY with autotransporter beta-barrel domain</fullName>
    </submittedName>
</protein>
<evidence type="ECO:0000259" key="6">
    <source>
        <dbReference type="PROSITE" id="PS51208"/>
    </source>
</evidence>
<sequence>MSSTALAEIYQTDSVTITGGNNKVIGSTMTMNVQVSASPGGNSPSQVPVNINTTGTGNVFWTSGGNCTPNSTPPTTDFMCNAPTVGTPINYTFTSTEIDAAGNYNSTVNITGPNCTTGCTGSTTFSIYEPTLSIALAGGGSTVTEGDSGNMSVDVEFTLSELPQGTFANSIYEVQLVSAFGTNAAATQPADFTTLSTLPYLTWNSSSGSTTQTATFLITGDTVAEATESIYIGPGDFQGIAFTGTPPRFELVINDNDGPSTPTVSVNANSSISESGGPLVATVSIDVLPPSVTSVNINSAPGSTNPASTDDFEQKSVTITFDGPGAIAGPGYTVINPTTVQVNFGVFDDSITEPNEVFDVFLDQQSGLIISSTNAFQNVTIIDDDTVATPPVISASPQRSFSEDSGQAVITFTRNGGLDDPISFDFATIDSSPLIKSAATSGGTATAGADYSSTSTTVSWSAGEGGTKTVNIPIINDNLFEGDETFRAQASNLSSGASFDFDPTLVLTIVEDDVEPGGDINFSAASYDVNENAGTATITATRSGGSNGAVSVSYATSDDTATAGSDYSARAGTLSWAAGDNSDKTFTVPITPDIISEPNETVLLELSNPSGSATLGSLANSVLNIINVDEAGAPSISKEDISVTDFDGDGLVDVVLDATGKIVSDNPINDVSWIKDGEPIASGMVTSAKLPVGTHPLRVIATDNTGKRAGVDFIAEVKELDPESTRMLSDTPGLNGEQGTVAGALDDLCPRLSEFGQQNGLTTGQANLRTRCEQLRDPDLNDEDIVDALDQIAGEEAEAIIITAARFTNMHHTNLRNRFTQLRRGSSAIIDVSGLNMRFDGGSLNGHMFASVGRELLGGAASADDDPEIYRDSRLGLFVNGNISYGERDPTQNNSGFKLDIEGITAGMDYRFTDKFIGGIAIGYSSSDLDYANDGGVLEGSSTFYSAYTSFYSDKNYYVDSSITYADSEFDVTRHIKYKDMSGIVDLRRGGSTNGEQLLATLDFGWDYTSGPWTFGPNGSLSYSDTSIDGYAEQGDSGLELQYSGQDNITSTVGLGFHGSRVFLMNWGVLIANINGNYYREFKNQNGVIRASFVHDPFRLDSSNPTQEMLIISDIPDRNYFSLGLGLAAQFKYGLSGFIDYQSLLAADDIRSRELAFGLRYEAKF</sequence>
<evidence type="ECO:0000256" key="4">
    <source>
        <dbReference type="ARBA" id="ARBA00023065"/>
    </source>
</evidence>
<gene>
    <name evidence="7" type="ORF">HNR48_004125</name>
</gene>
<dbReference type="PANTHER" id="PTHR11878:SF65">
    <property type="entry name" value="NA_CA-EXCHANGE PROTEIN, ISOFORM G"/>
    <property type="match status" value="1"/>
</dbReference>
<keyword evidence="3" id="KW-0106">Calcium</keyword>
<dbReference type="Proteomes" id="UP000528457">
    <property type="component" value="Unassembled WGS sequence"/>
</dbReference>
<feature type="domain" description="Autotransporter" evidence="6">
    <location>
        <begin position="870"/>
        <end position="1165"/>
    </location>
</feature>
<evidence type="ECO:0000256" key="3">
    <source>
        <dbReference type="ARBA" id="ARBA00022837"/>
    </source>
</evidence>
<dbReference type="Gene3D" id="2.40.128.130">
    <property type="entry name" value="Autotransporter beta-domain"/>
    <property type="match status" value="1"/>
</dbReference>
<keyword evidence="2" id="KW-0677">Repeat</keyword>
<dbReference type="InParanoid" id="A0A7X0JYC1"/>
<dbReference type="SMART" id="SM00869">
    <property type="entry name" value="Autotransporter"/>
    <property type="match status" value="1"/>
</dbReference>
<evidence type="ECO:0000256" key="5">
    <source>
        <dbReference type="SAM" id="MobiDB-lite"/>
    </source>
</evidence>
<keyword evidence="4" id="KW-0406">Ion transport</keyword>
<dbReference type="EMBL" id="JACHHT010000005">
    <property type="protein sequence ID" value="MBB6523810.1"/>
    <property type="molecule type" value="Genomic_DNA"/>
</dbReference>
<comment type="caution">
    <text evidence="7">The sequence shown here is derived from an EMBL/GenBank/DDBJ whole genome shotgun (WGS) entry which is preliminary data.</text>
</comment>
<dbReference type="PANTHER" id="PTHR11878">
    <property type="entry name" value="SODIUM/CALCIUM EXCHANGER"/>
    <property type="match status" value="1"/>
</dbReference>
<name>A0A7X0JYC1_9GAMM</name>
<dbReference type="Gene3D" id="2.60.40.2030">
    <property type="match status" value="4"/>
</dbReference>
<dbReference type="SUPFAM" id="SSF141072">
    <property type="entry name" value="CalX-like"/>
    <property type="match status" value="4"/>
</dbReference>
<evidence type="ECO:0000256" key="1">
    <source>
        <dbReference type="ARBA" id="ARBA00022729"/>
    </source>
</evidence>
<feature type="region of interest" description="Disordered" evidence="5">
    <location>
        <begin position="443"/>
        <end position="462"/>
    </location>
</feature>
<dbReference type="PROSITE" id="PS51208">
    <property type="entry name" value="AUTOTRANSPORTER"/>
    <property type="match status" value="1"/>
</dbReference>
<dbReference type="GO" id="GO:0007154">
    <property type="term" value="P:cell communication"/>
    <property type="evidence" value="ECO:0007669"/>
    <property type="project" value="InterPro"/>
</dbReference>
<dbReference type="GO" id="GO:0030001">
    <property type="term" value="P:metal ion transport"/>
    <property type="evidence" value="ECO:0007669"/>
    <property type="project" value="TreeGrafter"/>
</dbReference>
<dbReference type="InterPro" id="IPR003644">
    <property type="entry name" value="Calx_beta"/>
</dbReference>